<dbReference type="PIRSF" id="PIRSF037096">
    <property type="entry name" value="AP3_complex_beta"/>
    <property type="match status" value="1"/>
</dbReference>
<evidence type="ECO:0000256" key="4">
    <source>
        <dbReference type="ARBA" id="ARBA00022927"/>
    </source>
</evidence>
<keyword evidence="9" id="KW-1185">Reference proteome</keyword>
<feature type="region of interest" description="Disordered" evidence="6">
    <location>
        <begin position="719"/>
        <end position="808"/>
    </location>
</feature>
<feature type="compositionally biased region" description="Acidic residues" evidence="6">
    <location>
        <begin position="728"/>
        <end position="773"/>
    </location>
</feature>
<dbReference type="Pfam" id="PF01602">
    <property type="entry name" value="Adaptin_N"/>
    <property type="match status" value="1"/>
</dbReference>
<dbReference type="GO" id="GO:0006886">
    <property type="term" value="P:intracellular protein transport"/>
    <property type="evidence" value="ECO:0007669"/>
    <property type="project" value="InterPro"/>
</dbReference>
<dbReference type="InterPro" id="IPR026740">
    <property type="entry name" value="AP3_beta"/>
</dbReference>
<dbReference type="Proteomes" id="UP001212841">
    <property type="component" value="Unassembled WGS sequence"/>
</dbReference>
<dbReference type="SUPFAM" id="SSF48371">
    <property type="entry name" value="ARM repeat"/>
    <property type="match status" value="1"/>
</dbReference>
<accession>A0AAD5SRX8</accession>
<dbReference type="GO" id="GO:0012505">
    <property type="term" value="C:endomembrane system"/>
    <property type="evidence" value="ECO:0007669"/>
    <property type="project" value="UniProtKB-SubCell"/>
</dbReference>
<proteinExistence type="inferred from homology"/>
<protein>
    <submittedName>
        <fullName evidence="8">AP-3 complex subunit beta-1</fullName>
    </submittedName>
</protein>
<dbReference type="AlphaFoldDB" id="A0AAD5SRX8"/>
<feature type="compositionally biased region" description="Basic and acidic residues" evidence="6">
    <location>
        <begin position="289"/>
        <end position="305"/>
    </location>
</feature>
<dbReference type="InterPro" id="IPR026739">
    <property type="entry name" value="AP_beta"/>
</dbReference>
<evidence type="ECO:0000256" key="5">
    <source>
        <dbReference type="ARBA" id="ARBA00023136"/>
    </source>
</evidence>
<sequence>MERYISRAANLAQEAGKFSKRLTQEIVEKSREVGLPGHLYDTSEDKIQEIKTHLDSKFDKEKIDGLKRLIAMISKGRNVSEFFPDVVKNVASASFEVRKLVYIYLLRYAEQEPDLALLSINTFQKDLSDKNPLIRAMALRVMSSIRVPVIASIIMLALKRGMADLSPYVRKAAANAIPKCYSLDPSQKEQLVELIEGMLKDNSTLVLGSVISSMCQVCPERVDLIHAHYRKLCKLLIDADEWGQVEILSLLLRYARQQFMDPNAGRDPSIKPSTPAKASGAFYSDDEDSGQKTREASQSKRDSKAQHVVLDPDHELLLRSCKPLLFSRNPAVVISVVKICFYLAPIEECQQPAKALLRILRSSREESYVALLTIVTIAQQHPDLFRPYIRHFYVYAGEPACLRDVKLEILGLLATEANVTTVLREFKDYVRSPEKVLVLKSIQVLGRLSCRIPDVAEEALRVLMALVSCKDEEVVAEAVVVTRHLIQLHPQNNTRTIVHLFKAMDSITIGMARASILWLIGQHCDNVPKIAPDALRKGAKQFAMESAIVKLQVLNLGAKLVTVDPTDVNLLLFGYVLNLARFDLDYDIRDRARCIRALVYEPVKRMRTSDDGETMSTPLLAAQLKNILLGSKALPVPENPYAGRERFTIGTLSHSLNQLVLGYEDLPAWPTEKPDPSVRHVEELDENWNRDRVVTSGVKQLNFQPKTKKKRVVDLTQFYESSASEESAGAEEEEEGEEEEEEEFEGDEEEDETEEDEDERDEDDDEKEEDSEVEPASAGPSNTANAGTAAKTYPQRDASLVTSIAKGS</sequence>
<evidence type="ECO:0000256" key="3">
    <source>
        <dbReference type="ARBA" id="ARBA00022448"/>
    </source>
</evidence>
<feature type="domain" description="Clathrin/coatomer adaptor adaptin-like N-terminal" evidence="7">
    <location>
        <begin position="47"/>
        <end position="599"/>
    </location>
</feature>
<evidence type="ECO:0000259" key="7">
    <source>
        <dbReference type="Pfam" id="PF01602"/>
    </source>
</evidence>
<reference evidence="8" key="1">
    <citation type="submission" date="2020-05" db="EMBL/GenBank/DDBJ databases">
        <title>Phylogenomic resolution of chytrid fungi.</title>
        <authorList>
            <person name="Stajich J.E."/>
            <person name="Amses K."/>
            <person name="Simmons R."/>
            <person name="Seto K."/>
            <person name="Myers J."/>
            <person name="Bonds A."/>
            <person name="Quandt C.A."/>
            <person name="Barry K."/>
            <person name="Liu P."/>
            <person name="Grigoriev I."/>
            <person name="Longcore J.E."/>
            <person name="James T.Y."/>
        </authorList>
    </citation>
    <scope>NUCLEOTIDE SEQUENCE</scope>
    <source>
        <strain evidence="8">JEL0318</strain>
    </source>
</reference>
<dbReference type="Gene3D" id="1.25.10.10">
    <property type="entry name" value="Leucine-rich Repeat Variant"/>
    <property type="match status" value="1"/>
</dbReference>
<comment type="caution">
    <text evidence="8">The sequence shown here is derived from an EMBL/GenBank/DDBJ whole genome shotgun (WGS) entry which is preliminary data.</text>
</comment>
<comment type="similarity">
    <text evidence="2">Belongs to the adaptor complexes large subunit family.</text>
</comment>
<evidence type="ECO:0000256" key="1">
    <source>
        <dbReference type="ARBA" id="ARBA00004308"/>
    </source>
</evidence>
<keyword evidence="5" id="KW-0472">Membrane</keyword>
<dbReference type="InterPro" id="IPR011989">
    <property type="entry name" value="ARM-like"/>
</dbReference>
<dbReference type="InterPro" id="IPR016024">
    <property type="entry name" value="ARM-type_fold"/>
</dbReference>
<name>A0AAD5SRX8_9FUNG</name>
<keyword evidence="4" id="KW-0653">Protein transport</keyword>
<evidence type="ECO:0000256" key="2">
    <source>
        <dbReference type="ARBA" id="ARBA00006613"/>
    </source>
</evidence>
<organism evidence="8 9">
    <name type="scientific">Rhizophlyctis rosea</name>
    <dbReference type="NCBI Taxonomy" id="64517"/>
    <lineage>
        <taxon>Eukaryota</taxon>
        <taxon>Fungi</taxon>
        <taxon>Fungi incertae sedis</taxon>
        <taxon>Chytridiomycota</taxon>
        <taxon>Chytridiomycota incertae sedis</taxon>
        <taxon>Chytridiomycetes</taxon>
        <taxon>Rhizophlyctidales</taxon>
        <taxon>Rhizophlyctidaceae</taxon>
        <taxon>Rhizophlyctis</taxon>
    </lineage>
</organism>
<evidence type="ECO:0000313" key="9">
    <source>
        <dbReference type="Proteomes" id="UP001212841"/>
    </source>
</evidence>
<dbReference type="PANTHER" id="PTHR11134">
    <property type="entry name" value="ADAPTOR COMPLEX SUBUNIT BETA FAMILY MEMBER"/>
    <property type="match status" value="1"/>
</dbReference>
<evidence type="ECO:0000313" key="8">
    <source>
        <dbReference type="EMBL" id="KAJ3057314.1"/>
    </source>
</evidence>
<dbReference type="GO" id="GO:0030123">
    <property type="term" value="C:AP-3 adaptor complex"/>
    <property type="evidence" value="ECO:0007669"/>
    <property type="project" value="InterPro"/>
</dbReference>
<gene>
    <name evidence="8" type="primary">AP3B1</name>
    <name evidence="8" type="ORF">HK097_009267</name>
</gene>
<keyword evidence="3" id="KW-0813">Transport</keyword>
<comment type="subcellular location">
    <subcellularLocation>
        <location evidence="1">Endomembrane system</location>
    </subcellularLocation>
</comment>
<dbReference type="GO" id="GO:0016192">
    <property type="term" value="P:vesicle-mediated transport"/>
    <property type="evidence" value="ECO:0007669"/>
    <property type="project" value="InterPro"/>
</dbReference>
<dbReference type="EMBL" id="JADGJD010000006">
    <property type="protein sequence ID" value="KAJ3057314.1"/>
    <property type="molecule type" value="Genomic_DNA"/>
</dbReference>
<feature type="region of interest" description="Disordered" evidence="6">
    <location>
        <begin position="263"/>
        <end position="305"/>
    </location>
</feature>
<dbReference type="InterPro" id="IPR002553">
    <property type="entry name" value="Clathrin/coatomer_adapt-like_N"/>
</dbReference>
<evidence type="ECO:0000256" key="6">
    <source>
        <dbReference type="SAM" id="MobiDB-lite"/>
    </source>
</evidence>